<name>A0A3E4VTC3_9BACT</name>
<reference evidence="2 3" key="1">
    <citation type="submission" date="2018-08" db="EMBL/GenBank/DDBJ databases">
        <title>A genome reference for cultivated species of the human gut microbiota.</title>
        <authorList>
            <person name="Zou Y."/>
            <person name="Xue W."/>
            <person name="Luo G."/>
        </authorList>
    </citation>
    <scope>NUCLEOTIDE SEQUENCE [LARGE SCALE GENOMIC DNA]</scope>
    <source>
        <strain evidence="2 3">OM08-14</strain>
    </source>
</reference>
<dbReference type="RefSeq" id="WP_147331569.1">
    <property type="nucleotide sequence ID" value="NZ_QSTF01000107.1"/>
</dbReference>
<evidence type="ECO:0000313" key="3">
    <source>
        <dbReference type="Proteomes" id="UP000260780"/>
    </source>
</evidence>
<keyword evidence="2" id="KW-0547">Nucleotide-binding</keyword>
<dbReference type="EMBL" id="QSTF01000107">
    <property type="protein sequence ID" value="RGM33216.1"/>
    <property type="molecule type" value="Genomic_DNA"/>
</dbReference>
<dbReference type="InterPro" id="IPR027417">
    <property type="entry name" value="P-loop_NTPase"/>
</dbReference>
<feature type="non-terminal residue" evidence="2">
    <location>
        <position position="117"/>
    </location>
</feature>
<organism evidence="2 3">
    <name type="scientific">Phocaeicola plebeius</name>
    <dbReference type="NCBI Taxonomy" id="310297"/>
    <lineage>
        <taxon>Bacteria</taxon>
        <taxon>Pseudomonadati</taxon>
        <taxon>Bacteroidota</taxon>
        <taxon>Bacteroidia</taxon>
        <taxon>Bacteroidales</taxon>
        <taxon>Bacteroidaceae</taxon>
        <taxon>Phocaeicola</taxon>
    </lineage>
</organism>
<accession>A0A3E4VTC3</accession>
<evidence type="ECO:0000259" key="1">
    <source>
        <dbReference type="Pfam" id="PF13173"/>
    </source>
</evidence>
<dbReference type="Gene3D" id="3.40.50.300">
    <property type="entry name" value="P-loop containing nucleotide triphosphate hydrolases"/>
    <property type="match status" value="1"/>
</dbReference>
<dbReference type="SUPFAM" id="SSF52540">
    <property type="entry name" value="P-loop containing nucleoside triphosphate hydrolases"/>
    <property type="match status" value="1"/>
</dbReference>
<feature type="domain" description="AAA" evidence="1">
    <location>
        <begin position="19"/>
        <end position="113"/>
    </location>
</feature>
<proteinExistence type="predicted"/>
<keyword evidence="2" id="KW-0067">ATP-binding</keyword>
<dbReference type="Proteomes" id="UP000260780">
    <property type="component" value="Unassembled WGS sequence"/>
</dbReference>
<dbReference type="InterPro" id="IPR041682">
    <property type="entry name" value="AAA_14"/>
</dbReference>
<sequence>MLKRKIETCLADWKRSEDRKPLVIKGIRQCGKTYIVQKFARENYESVVYMNFILEPDNKSTFTGNIDVDTIILNLSALIQGSRFIEGKTCIILDEIQECKEARTALKSFHIDGRFDV</sequence>
<dbReference type="PANTHER" id="PTHR33295:SF7">
    <property type="entry name" value="ATPASE"/>
    <property type="match status" value="1"/>
</dbReference>
<evidence type="ECO:0000313" key="2">
    <source>
        <dbReference type="EMBL" id="RGM33216.1"/>
    </source>
</evidence>
<protein>
    <submittedName>
        <fullName evidence="2">ATP-binding protein</fullName>
    </submittedName>
</protein>
<gene>
    <name evidence="2" type="ORF">DXC17_18275</name>
</gene>
<dbReference type="PANTHER" id="PTHR33295">
    <property type="entry name" value="ATPASE"/>
    <property type="match status" value="1"/>
</dbReference>
<dbReference type="Pfam" id="PF13173">
    <property type="entry name" value="AAA_14"/>
    <property type="match status" value="1"/>
</dbReference>
<comment type="caution">
    <text evidence="2">The sequence shown here is derived from an EMBL/GenBank/DDBJ whole genome shotgun (WGS) entry which is preliminary data.</text>
</comment>
<dbReference type="AlphaFoldDB" id="A0A3E4VTC3"/>
<dbReference type="GO" id="GO:0005524">
    <property type="term" value="F:ATP binding"/>
    <property type="evidence" value="ECO:0007669"/>
    <property type="project" value="UniProtKB-KW"/>
</dbReference>